<dbReference type="EMBL" id="VCKY01000099">
    <property type="protein sequence ID" value="TMR15504.1"/>
    <property type="molecule type" value="Genomic_DNA"/>
</dbReference>
<protein>
    <submittedName>
        <fullName evidence="1">Uncharacterized protein</fullName>
    </submittedName>
</protein>
<evidence type="ECO:0000313" key="1">
    <source>
        <dbReference type="EMBL" id="TMR15504.1"/>
    </source>
</evidence>
<organism evidence="1 2">
    <name type="scientific">Nonomuraea turkmeniaca</name>
    <dbReference type="NCBI Taxonomy" id="103838"/>
    <lineage>
        <taxon>Bacteria</taxon>
        <taxon>Bacillati</taxon>
        <taxon>Actinomycetota</taxon>
        <taxon>Actinomycetes</taxon>
        <taxon>Streptosporangiales</taxon>
        <taxon>Streptosporangiaceae</taxon>
        <taxon>Nonomuraea</taxon>
    </lineage>
</organism>
<keyword evidence="2" id="KW-1185">Reference proteome</keyword>
<accession>A0A5S4FBY0</accession>
<comment type="caution">
    <text evidence="1">The sequence shown here is derived from an EMBL/GenBank/DDBJ whole genome shotgun (WGS) entry which is preliminary data.</text>
</comment>
<evidence type="ECO:0000313" key="2">
    <source>
        <dbReference type="Proteomes" id="UP000309128"/>
    </source>
</evidence>
<dbReference type="AlphaFoldDB" id="A0A5S4FBY0"/>
<reference evidence="1 2" key="1">
    <citation type="submission" date="2019-05" db="EMBL/GenBank/DDBJ databases">
        <title>Draft genome sequence of Nonomuraea turkmeniaca DSM 43926.</title>
        <authorList>
            <person name="Saricaoglu S."/>
            <person name="Isik K."/>
        </authorList>
    </citation>
    <scope>NUCLEOTIDE SEQUENCE [LARGE SCALE GENOMIC DNA]</scope>
    <source>
        <strain evidence="1 2">DSM 43926</strain>
    </source>
</reference>
<name>A0A5S4FBY0_9ACTN</name>
<sequence length="83" mass="9105">MQTHNGGGSHGLRFIGLDDTSGGNNCPMVWKDDADGSIVLQGWEVTDPAELAQLRERSPLPDSEKVIRLPKRMIPYLLEACAE</sequence>
<proteinExistence type="predicted"/>
<gene>
    <name evidence="1" type="ORF">ETD86_26960</name>
</gene>
<dbReference type="Proteomes" id="UP000309128">
    <property type="component" value="Unassembled WGS sequence"/>
</dbReference>
<dbReference type="RefSeq" id="WP_138668956.1">
    <property type="nucleotide sequence ID" value="NZ_VCKY01000099.1"/>
</dbReference>
<dbReference type="OrthoDB" id="3214245at2"/>